<feature type="repeat" description="PPR" evidence="2">
    <location>
        <begin position="336"/>
        <end position="370"/>
    </location>
</feature>
<accession>A0ABD3AFB4</accession>
<feature type="repeat" description="PPR" evidence="2">
    <location>
        <begin position="234"/>
        <end position="268"/>
    </location>
</feature>
<sequence>MIKYQQQFCLSLLTNCKTLKSFKQIHAQVLKKGLDADPFVAGKLLLHCSINLSDSLNYAYRLFNYTPNPDVFMYNTLIRGLVESENPQNSSCIFTHMLRYSHSPPDSFSFAFVLKGAANFGCLETGFQLHCQALKRGFNTHIFVGTTIISMYAECRNVGFSRKVFDEMPQRNVVSWNAILTAYFRCDDLKGAEGVFYLMPFRDLTSKNVMLAAYVKAGKVDLAKELFLGMLVKDDVSWSTMILGLAHNGCYDEAFDYFRELQRLGRTPNEVSLTGVLSACAQSGALEFGKLIHGFVEKSGLVFISSVNNALLDVYSKCGTLDLARSVFERMPGKKSAVSWTSMITGLAMQGYGEGAIRLFNEMKESGVRPDGITFIAILKACSHAGLIEEGHEIFSKMTKEYGINPTIEHYGCMVDLYGRAGQLQKAYDFVVQMPIPPTAIIWRTLLGACSFFEDVDLAELVKERLTETDPNNSGDHVLLSNIYALAGKQNNVVLVRKSMAKLKMKKTPGWSVIDKV</sequence>
<proteinExistence type="predicted"/>
<feature type="repeat" description="PPR" evidence="2">
    <location>
        <begin position="371"/>
        <end position="406"/>
    </location>
</feature>
<dbReference type="AlphaFoldDB" id="A0ABD3AFB4"/>
<dbReference type="InterPro" id="IPR002885">
    <property type="entry name" value="PPR_rpt"/>
</dbReference>
<dbReference type="Pfam" id="PF01535">
    <property type="entry name" value="PPR"/>
    <property type="match status" value="6"/>
</dbReference>
<evidence type="ECO:0000256" key="1">
    <source>
        <dbReference type="ARBA" id="ARBA00022737"/>
    </source>
</evidence>
<keyword evidence="4" id="KW-1185">Reference proteome</keyword>
<dbReference type="PANTHER" id="PTHR47926">
    <property type="entry name" value="PENTATRICOPEPTIDE REPEAT-CONTAINING PROTEIN"/>
    <property type="match status" value="1"/>
</dbReference>
<dbReference type="FunFam" id="1.25.40.10:FF:000470">
    <property type="entry name" value="Pentatricopeptide repeat-containing protein At5g66520"/>
    <property type="match status" value="1"/>
</dbReference>
<dbReference type="FunFam" id="1.25.40.10:FF:001093">
    <property type="entry name" value="Pentatricopeptide repeat-containing protein At2g34400"/>
    <property type="match status" value="1"/>
</dbReference>
<reference evidence="3 4" key="1">
    <citation type="submission" date="2024-11" db="EMBL/GenBank/DDBJ databases">
        <title>A near-complete genome assembly of Cinchona calisaya.</title>
        <authorList>
            <person name="Lian D.C."/>
            <person name="Zhao X.W."/>
            <person name="Wei L."/>
        </authorList>
    </citation>
    <scope>NUCLEOTIDE SEQUENCE [LARGE SCALE GENOMIC DNA]</scope>
    <source>
        <tissue evidence="3">Nenye</tissue>
    </source>
</reference>
<dbReference type="InterPro" id="IPR046960">
    <property type="entry name" value="PPR_At4g14850-like_plant"/>
</dbReference>
<gene>
    <name evidence="3" type="ORF">ACH5RR_007700</name>
</gene>
<evidence type="ECO:0000256" key="2">
    <source>
        <dbReference type="PROSITE-ProRule" id="PRU00708"/>
    </source>
</evidence>
<dbReference type="Gene3D" id="1.25.40.10">
    <property type="entry name" value="Tetratricopeptide repeat domain"/>
    <property type="match status" value="4"/>
</dbReference>
<dbReference type="Pfam" id="PF20431">
    <property type="entry name" value="E_motif"/>
    <property type="match status" value="1"/>
</dbReference>
<dbReference type="PROSITE" id="PS51375">
    <property type="entry name" value="PPR"/>
    <property type="match status" value="5"/>
</dbReference>
<dbReference type="PANTHER" id="PTHR47926:SF411">
    <property type="entry name" value="PENTATRICOPEPTIDE REPEAT-CONTAINING PROTEIN"/>
    <property type="match status" value="1"/>
</dbReference>
<dbReference type="NCBIfam" id="TIGR00756">
    <property type="entry name" value="PPR"/>
    <property type="match status" value="4"/>
</dbReference>
<dbReference type="InterPro" id="IPR046848">
    <property type="entry name" value="E_motif"/>
</dbReference>
<name>A0ABD3AFB4_9GENT</name>
<organism evidence="3 4">
    <name type="scientific">Cinchona calisaya</name>
    <dbReference type="NCBI Taxonomy" id="153742"/>
    <lineage>
        <taxon>Eukaryota</taxon>
        <taxon>Viridiplantae</taxon>
        <taxon>Streptophyta</taxon>
        <taxon>Embryophyta</taxon>
        <taxon>Tracheophyta</taxon>
        <taxon>Spermatophyta</taxon>
        <taxon>Magnoliopsida</taxon>
        <taxon>eudicotyledons</taxon>
        <taxon>Gunneridae</taxon>
        <taxon>Pentapetalae</taxon>
        <taxon>asterids</taxon>
        <taxon>lamiids</taxon>
        <taxon>Gentianales</taxon>
        <taxon>Rubiaceae</taxon>
        <taxon>Cinchonoideae</taxon>
        <taxon>Cinchoneae</taxon>
        <taxon>Cinchona</taxon>
    </lineage>
</organism>
<evidence type="ECO:0000313" key="3">
    <source>
        <dbReference type="EMBL" id="KAL3528378.1"/>
    </source>
</evidence>
<dbReference type="EMBL" id="JBJUIK010000004">
    <property type="protein sequence ID" value="KAL3528378.1"/>
    <property type="molecule type" value="Genomic_DNA"/>
</dbReference>
<evidence type="ECO:0008006" key="5">
    <source>
        <dbReference type="Google" id="ProtNLM"/>
    </source>
</evidence>
<dbReference type="InterPro" id="IPR011990">
    <property type="entry name" value="TPR-like_helical_dom_sf"/>
</dbReference>
<keyword evidence="1" id="KW-0677">Repeat</keyword>
<feature type="repeat" description="PPR" evidence="2">
    <location>
        <begin position="172"/>
        <end position="206"/>
    </location>
</feature>
<comment type="caution">
    <text evidence="3">The sequence shown here is derived from an EMBL/GenBank/DDBJ whole genome shotgun (WGS) entry which is preliminary data.</text>
</comment>
<dbReference type="Proteomes" id="UP001630127">
    <property type="component" value="Unassembled WGS sequence"/>
</dbReference>
<feature type="repeat" description="PPR" evidence="2">
    <location>
        <begin position="70"/>
        <end position="104"/>
    </location>
</feature>
<evidence type="ECO:0000313" key="4">
    <source>
        <dbReference type="Proteomes" id="UP001630127"/>
    </source>
</evidence>
<protein>
    <recommendedName>
        <fullName evidence="5">Pentatricopeptide repeat-containing protein</fullName>
    </recommendedName>
</protein>
<dbReference type="Pfam" id="PF13041">
    <property type="entry name" value="PPR_2"/>
    <property type="match status" value="2"/>
</dbReference>